<evidence type="ECO:0000256" key="6">
    <source>
        <dbReference type="ARBA" id="ARBA00022692"/>
    </source>
</evidence>
<evidence type="ECO:0000256" key="7">
    <source>
        <dbReference type="ARBA" id="ARBA00022927"/>
    </source>
</evidence>
<comment type="similarity">
    <text evidence="2">Belongs to the GSP M family.</text>
</comment>
<dbReference type="RefSeq" id="WP_013504709.1">
    <property type="nucleotide sequence ID" value="NC_014836.1"/>
</dbReference>
<feature type="transmembrane region" description="Helical" evidence="10">
    <location>
        <begin position="31"/>
        <end position="50"/>
    </location>
</feature>
<dbReference type="GO" id="GO:0015628">
    <property type="term" value="P:protein secretion by the type II secretion system"/>
    <property type="evidence" value="ECO:0007669"/>
    <property type="project" value="InterPro"/>
</dbReference>
<dbReference type="Gene3D" id="3.30.1360.100">
    <property type="entry name" value="General secretion pathway protein M, EpsM"/>
    <property type="match status" value="1"/>
</dbReference>
<keyword evidence="5" id="KW-0997">Cell inner membrane</keyword>
<dbReference type="InterPro" id="IPR023229">
    <property type="entry name" value="T2SS_M_periplasmic_sf"/>
</dbReference>
<evidence type="ECO:0000313" key="12">
    <source>
        <dbReference type="Proteomes" id="UP000002572"/>
    </source>
</evidence>
<dbReference type="InParanoid" id="E6W4U2"/>
<dbReference type="OrthoDB" id="6624834at2"/>
<evidence type="ECO:0000256" key="3">
    <source>
        <dbReference type="ARBA" id="ARBA00022448"/>
    </source>
</evidence>
<dbReference type="HOGENOM" id="CLU_118900_2_1_0"/>
<keyword evidence="6 10" id="KW-0812">Transmembrane</keyword>
<evidence type="ECO:0000256" key="8">
    <source>
        <dbReference type="ARBA" id="ARBA00022989"/>
    </source>
</evidence>
<dbReference type="GO" id="GO:0015627">
    <property type="term" value="C:type II protein secretion system complex"/>
    <property type="evidence" value="ECO:0007669"/>
    <property type="project" value="InterPro"/>
</dbReference>
<name>E6W4U2_DESIS</name>
<dbReference type="KEGG" id="din:Selin_0061"/>
<evidence type="ECO:0000256" key="2">
    <source>
        <dbReference type="ARBA" id="ARBA00010637"/>
    </source>
</evidence>
<dbReference type="PIRSF" id="PIRSF006291">
    <property type="entry name" value="GspM"/>
    <property type="match status" value="1"/>
</dbReference>
<evidence type="ECO:0000256" key="1">
    <source>
        <dbReference type="ARBA" id="ARBA00004377"/>
    </source>
</evidence>
<evidence type="ECO:0000256" key="5">
    <source>
        <dbReference type="ARBA" id="ARBA00022519"/>
    </source>
</evidence>
<protein>
    <submittedName>
        <fullName evidence="11">General secretion pathway M protein</fullName>
    </submittedName>
</protein>
<evidence type="ECO:0000256" key="10">
    <source>
        <dbReference type="SAM" id="Phobius"/>
    </source>
</evidence>
<comment type="subcellular location">
    <subcellularLocation>
        <location evidence="1">Cell inner membrane</location>
        <topology evidence="1">Single-pass membrane protein</topology>
    </subcellularLocation>
</comment>
<accession>E6W4U2</accession>
<dbReference type="Pfam" id="PF04612">
    <property type="entry name" value="T2SSM"/>
    <property type="match status" value="1"/>
</dbReference>
<sequence length="171" mass="18995">MKSLMTTLKSHPAFNSAIVAWHRLSRNDQRALLLLAVVVVVAILYLGLWLPSQRGLEEARRQHAVQVELLEWMHANRHVVEGLAPRSNGGEASTESLLRLVSEVARAQDIALRRFEPDGTTGLRVWLEGVPFHAFAGWVEKLQVEHRITVSQVAVDSAGPGMVNVRAVLSR</sequence>
<dbReference type="Proteomes" id="UP000002572">
    <property type="component" value="Chromosome"/>
</dbReference>
<reference evidence="11 12" key="1">
    <citation type="submission" date="2010-12" db="EMBL/GenBank/DDBJ databases">
        <title>Complete sequence of Desulfurispirillum indicum S5.</title>
        <authorList>
            <consortium name="US DOE Joint Genome Institute"/>
            <person name="Lucas S."/>
            <person name="Copeland A."/>
            <person name="Lapidus A."/>
            <person name="Cheng J.-F."/>
            <person name="Goodwin L."/>
            <person name="Pitluck S."/>
            <person name="Chertkov O."/>
            <person name="Held B."/>
            <person name="Detter J.C."/>
            <person name="Han C."/>
            <person name="Tapia R."/>
            <person name="Land M."/>
            <person name="Hauser L."/>
            <person name="Kyrpides N."/>
            <person name="Ivanova N."/>
            <person name="Mikhailova N."/>
            <person name="Haggblom M."/>
            <person name="Rauschenbach I."/>
            <person name="Bini E."/>
            <person name="Woyke T."/>
        </authorList>
    </citation>
    <scope>NUCLEOTIDE SEQUENCE [LARGE SCALE GENOMIC DNA]</scope>
    <source>
        <strain evidence="12">ATCC BAA-1389 / DSM 22839 / S5</strain>
    </source>
</reference>
<evidence type="ECO:0000313" key="11">
    <source>
        <dbReference type="EMBL" id="ADU64820.1"/>
    </source>
</evidence>
<dbReference type="InterPro" id="IPR007690">
    <property type="entry name" value="T2SS_GspM"/>
</dbReference>
<dbReference type="eggNOG" id="COG3149">
    <property type="taxonomic scope" value="Bacteria"/>
</dbReference>
<dbReference type="AlphaFoldDB" id="E6W4U2"/>
<keyword evidence="9 10" id="KW-0472">Membrane</keyword>
<keyword evidence="12" id="KW-1185">Reference proteome</keyword>
<dbReference type="STRING" id="653733.Selin_0061"/>
<keyword evidence="4" id="KW-1003">Cell membrane</keyword>
<evidence type="ECO:0000256" key="4">
    <source>
        <dbReference type="ARBA" id="ARBA00022475"/>
    </source>
</evidence>
<gene>
    <name evidence="11" type="ordered locus">Selin_0061</name>
</gene>
<dbReference type="GO" id="GO:0005886">
    <property type="term" value="C:plasma membrane"/>
    <property type="evidence" value="ECO:0007669"/>
    <property type="project" value="UniProtKB-SubCell"/>
</dbReference>
<evidence type="ECO:0000256" key="9">
    <source>
        <dbReference type="ARBA" id="ARBA00023136"/>
    </source>
</evidence>
<dbReference type="FunCoup" id="E6W4U2">
    <property type="interactions" value="32"/>
</dbReference>
<keyword evidence="7" id="KW-0653">Protein transport</keyword>
<proteinExistence type="inferred from homology"/>
<keyword evidence="8 10" id="KW-1133">Transmembrane helix</keyword>
<dbReference type="EMBL" id="CP002432">
    <property type="protein sequence ID" value="ADU64820.1"/>
    <property type="molecule type" value="Genomic_DNA"/>
</dbReference>
<organism evidence="11 12">
    <name type="scientific">Desulfurispirillum indicum (strain ATCC BAA-1389 / DSM 22839 / S5)</name>
    <dbReference type="NCBI Taxonomy" id="653733"/>
    <lineage>
        <taxon>Bacteria</taxon>
        <taxon>Pseudomonadati</taxon>
        <taxon>Chrysiogenota</taxon>
        <taxon>Chrysiogenia</taxon>
        <taxon>Chrysiogenales</taxon>
        <taxon>Chrysiogenaceae</taxon>
        <taxon>Desulfurispirillum</taxon>
    </lineage>
</organism>
<dbReference type="SUPFAM" id="SSF103054">
    <property type="entry name" value="General secretion pathway protein M, EpsM"/>
    <property type="match status" value="1"/>
</dbReference>
<keyword evidence="3" id="KW-0813">Transport</keyword>